<keyword evidence="4" id="KW-0997">Cell inner membrane</keyword>
<sequence length="254" mass="26475">MIDLAPDLRLIAALGLVGALVGSFIAAAVIRWGTGQPIVVDRSRCDHCARVLSPAELIPLLSAIISRFRCRTCNAPIDALHWQIETAACLVGILAGMVASGTPAVAGAIFGWQLLALGSIDLRHFILPNLLTAGLAITGLAASLVGAGVGTNESLVGGLAGFLSLWLVKHGYRRLRGRDGLGGGDPKLFGGIGCWLGWQTLPHILLGASLIGLIAAVAIFRDGEEPLSSRRLPFGTCLAVGGFTVWIAFQMGRI</sequence>
<proteinExistence type="inferred from homology"/>
<dbReference type="InterPro" id="IPR010627">
    <property type="entry name" value="Prepilin_pept_A24_N"/>
</dbReference>
<organism evidence="13 14">
    <name type="scientific">Hephaestia caeni</name>
    <dbReference type="NCBI Taxonomy" id="645617"/>
    <lineage>
        <taxon>Bacteria</taxon>
        <taxon>Pseudomonadati</taxon>
        <taxon>Pseudomonadota</taxon>
        <taxon>Alphaproteobacteria</taxon>
        <taxon>Sphingomonadales</taxon>
        <taxon>Sphingomonadaceae</taxon>
        <taxon>Hephaestia</taxon>
    </lineage>
</organism>
<keyword evidence="6 10" id="KW-1133">Transmembrane helix</keyword>
<keyword evidence="9" id="KW-0645">Protease</keyword>
<accession>A0A397PJW3</accession>
<evidence type="ECO:0000256" key="5">
    <source>
        <dbReference type="ARBA" id="ARBA00022692"/>
    </source>
</evidence>
<comment type="caution">
    <text evidence="13">The sequence shown here is derived from an EMBL/GenBank/DDBJ whole genome shotgun (WGS) entry which is preliminary data.</text>
</comment>
<comment type="function">
    <text evidence="9">Plays an essential role in type IV pili and type II pseudopili formation by proteolytically removing the leader sequence from substrate proteins and subsequently monomethylating the alpha-amino group of the newly exposed N-terminal phenylalanine.</text>
</comment>
<dbReference type="PANTHER" id="PTHR30487:SF0">
    <property type="entry name" value="PREPILIN LEADER PEPTIDASE_N-METHYLTRANSFERASE-RELATED"/>
    <property type="match status" value="1"/>
</dbReference>
<evidence type="ECO:0000313" key="13">
    <source>
        <dbReference type="EMBL" id="RIA46001.1"/>
    </source>
</evidence>
<evidence type="ECO:0000256" key="3">
    <source>
        <dbReference type="ARBA" id="ARBA00022475"/>
    </source>
</evidence>
<keyword evidence="5 9" id="KW-0812">Transmembrane</keyword>
<keyword evidence="9" id="KW-0489">Methyltransferase</keyword>
<name>A0A397PJW3_9SPHN</name>
<evidence type="ECO:0000256" key="7">
    <source>
        <dbReference type="ARBA" id="ARBA00023136"/>
    </source>
</evidence>
<comment type="similarity">
    <text evidence="2 8">Belongs to the peptidase A24 family.</text>
</comment>
<evidence type="ECO:0000256" key="2">
    <source>
        <dbReference type="ARBA" id="ARBA00005801"/>
    </source>
</evidence>
<feature type="transmembrane region" description="Helical" evidence="10">
    <location>
        <begin position="127"/>
        <end position="149"/>
    </location>
</feature>
<dbReference type="GO" id="GO:0004190">
    <property type="term" value="F:aspartic-type endopeptidase activity"/>
    <property type="evidence" value="ECO:0007669"/>
    <property type="project" value="UniProtKB-EC"/>
</dbReference>
<dbReference type="GO" id="GO:0032259">
    <property type="term" value="P:methylation"/>
    <property type="evidence" value="ECO:0007669"/>
    <property type="project" value="UniProtKB-KW"/>
</dbReference>
<keyword evidence="7 10" id="KW-0472">Membrane</keyword>
<dbReference type="EC" id="3.4.23.43" evidence="9"/>
<dbReference type="EMBL" id="QXDC01000002">
    <property type="protein sequence ID" value="RIA46001.1"/>
    <property type="molecule type" value="Genomic_DNA"/>
</dbReference>
<dbReference type="Pfam" id="PF06750">
    <property type="entry name" value="A24_N_bact"/>
    <property type="match status" value="1"/>
</dbReference>
<dbReference type="InterPro" id="IPR050882">
    <property type="entry name" value="Prepilin_peptidase/N-MTase"/>
</dbReference>
<dbReference type="AlphaFoldDB" id="A0A397PJW3"/>
<keyword evidence="9" id="KW-0378">Hydrolase</keyword>
<keyword evidence="9" id="KW-0808">Transferase</keyword>
<evidence type="ECO:0000256" key="8">
    <source>
        <dbReference type="RuleBase" id="RU003793"/>
    </source>
</evidence>
<keyword evidence="9" id="KW-0511">Multifunctional enzyme</keyword>
<dbReference type="PRINTS" id="PR00864">
    <property type="entry name" value="PREPILNPTASE"/>
</dbReference>
<evidence type="ECO:0000313" key="14">
    <source>
        <dbReference type="Proteomes" id="UP000266568"/>
    </source>
</evidence>
<feature type="domain" description="Prepilin type IV endopeptidase peptidase" evidence="11">
    <location>
        <begin position="109"/>
        <end position="216"/>
    </location>
</feature>
<dbReference type="GO" id="GO:0008168">
    <property type="term" value="F:methyltransferase activity"/>
    <property type="evidence" value="ECO:0007669"/>
    <property type="project" value="UniProtKB-KW"/>
</dbReference>
<feature type="transmembrane region" description="Helical" evidence="10">
    <location>
        <begin position="193"/>
        <end position="220"/>
    </location>
</feature>
<dbReference type="Proteomes" id="UP000266568">
    <property type="component" value="Unassembled WGS sequence"/>
</dbReference>
<protein>
    <recommendedName>
        <fullName evidence="9">Prepilin leader peptidase/N-methyltransferase</fullName>
        <ecNumber evidence="9">2.1.1.-</ecNumber>
        <ecNumber evidence="9">3.4.23.43</ecNumber>
    </recommendedName>
</protein>
<feature type="transmembrane region" description="Helical" evidence="10">
    <location>
        <begin position="232"/>
        <end position="249"/>
    </location>
</feature>
<dbReference type="InterPro" id="IPR000045">
    <property type="entry name" value="Prepilin_IV_endopep_pep"/>
</dbReference>
<evidence type="ECO:0000256" key="9">
    <source>
        <dbReference type="RuleBase" id="RU003794"/>
    </source>
</evidence>
<feature type="transmembrane region" description="Helical" evidence="10">
    <location>
        <begin position="155"/>
        <end position="172"/>
    </location>
</feature>
<keyword evidence="14" id="KW-1185">Reference proteome</keyword>
<comment type="catalytic activity">
    <reaction evidence="9">
        <text>Typically cleaves a -Gly-|-Phe- bond to release an N-terminal, basic peptide of 5-8 residues from type IV prepilin, and then N-methylates the new N-terminal amino group, the methyl donor being S-adenosyl-L-methionine.</text>
        <dbReference type="EC" id="3.4.23.43"/>
    </reaction>
</comment>
<evidence type="ECO:0000259" key="12">
    <source>
        <dbReference type="Pfam" id="PF06750"/>
    </source>
</evidence>
<dbReference type="Pfam" id="PF01478">
    <property type="entry name" value="Peptidase_A24"/>
    <property type="match status" value="1"/>
</dbReference>
<keyword evidence="3" id="KW-1003">Cell membrane</keyword>
<dbReference type="Gene3D" id="1.20.120.1220">
    <property type="match status" value="1"/>
</dbReference>
<dbReference type="PANTHER" id="PTHR30487">
    <property type="entry name" value="TYPE 4 PREPILIN-LIKE PROTEINS LEADER PEPTIDE-PROCESSING ENZYME"/>
    <property type="match status" value="1"/>
</dbReference>
<feature type="transmembrane region" description="Helical" evidence="10">
    <location>
        <begin position="12"/>
        <end position="33"/>
    </location>
</feature>
<dbReference type="InterPro" id="IPR014032">
    <property type="entry name" value="Peptidase_A24A_bac"/>
</dbReference>
<dbReference type="GO" id="GO:0006465">
    <property type="term" value="P:signal peptide processing"/>
    <property type="evidence" value="ECO:0007669"/>
    <property type="project" value="TreeGrafter"/>
</dbReference>
<evidence type="ECO:0000256" key="1">
    <source>
        <dbReference type="ARBA" id="ARBA00004429"/>
    </source>
</evidence>
<evidence type="ECO:0000259" key="11">
    <source>
        <dbReference type="Pfam" id="PF01478"/>
    </source>
</evidence>
<reference evidence="13 14" key="1">
    <citation type="submission" date="2018-08" db="EMBL/GenBank/DDBJ databases">
        <title>Genomic Encyclopedia of Type Strains, Phase IV (KMG-IV): sequencing the most valuable type-strain genomes for metagenomic binning, comparative biology and taxonomic classification.</title>
        <authorList>
            <person name="Goeker M."/>
        </authorList>
    </citation>
    <scope>NUCLEOTIDE SEQUENCE [LARGE SCALE GENOMIC DNA]</scope>
    <source>
        <strain evidence="13 14">DSM 25527</strain>
    </source>
</reference>
<dbReference type="EC" id="2.1.1.-" evidence="9"/>
<gene>
    <name evidence="13" type="ORF">DFR49_0530</name>
</gene>
<evidence type="ECO:0000256" key="10">
    <source>
        <dbReference type="SAM" id="Phobius"/>
    </source>
</evidence>
<feature type="domain" description="Prepilin peptidase A24 N-terminal" evidence="12">
    <location>
        <begin position="16"/>
        <end position="94"/>
    </location>
</feature>
<dbReference type="GO" id="GO:0005886">
    <property type="term" value="C:plasma membrane"/>
    <property type="evidence" value="ECO:0007669"/>
    <property type="project" value="UniProtKB-SubCell"/>
</dbReference>
<comment type="subcellular location">
    <subcellularLocation>
        <location evidence="1">Cell inner membrane</location>
        <topology evidence="1">Multi-pass membrane protein</topology>
    </subcellularLocation>
    <subcellularLocation>
        <location evidence="9">Cell membrane</location>
        <topology evidence="9">Multi-pass membrane protein</topology>
    </subcellularLocation>
</comment>
<evidence type="ECO:0000256" key="4">
    <source>
        <dbReference type="ARBA" id="ARBA00022519"/>
    </source>
</evidence>
<evidence type="ECO:0000256" key="6">
    <source>
        <dbReference type="ARBA" id="ARBA00022989"/>
    </source>
</evidence>
<feature type="transmembrane region" description="Helical" evidence="10">
    <location>
        <begin position="90"/>
        <end position="115"/>
    </location>
</feature>
<dbReference type="OrthoDB" id="9789291at2"/>